<dbReference type="AlphaFoldDB" id="A0A511QDI1"/>
<comment type="caution">
    <text evidence="1">The sequence shown here is derived from an EMBL/GenBank/DDBJ whole genome shotgun (WGS) entry which is preliminary data.</text>
</comment>
<evidence type="ECO:0000313" key="1">
    <source>
        <dbReference type="EMBL" id="GEM75246.1"/>
    </source>
</evidence>
<keyword evidence="2" id="KW-1185">Reference proteome</keyword>
<protein>
    <submittedName>
        <fullName evidence="1">Uncharacterized protein</fullName>
    </submittedName>
</protein>
<proteinExistence type="predicted"/>
<dbReference type="RefSeq" id="WP_227739597.1">
    <property type="nucleotide sequence ID" value="NZ_BAOJ01000019.1"/>
</dbReference>
<dbReference type="EMBL" id="BJXJ01000010">
    <property type="protein sequence ID" value="GEM75246.1"/>
    <property type="molecule type" value="Genomic_DNA"/>
</dbReference>
<accession>A0A511QDI1</accession>
<organism evidence="1 2">
    <name type="scientific">Vibrio sagamiensis NBRC 104589</name>
    <dbReference type="NCBI Taxonomy" id="1219064"/>
    <lineage>
        <taxon>Bacteria</taxon>
        <taxon>Pseudomonadati</taxon>
        <taxon>Pseudomonadota</taxon>
        <taxon>Gammaproteobacteria</taxon>
        <taxon>Vibrionales</taxon>
        <taxon>Vibrionaceae</taxon>
        <taxon>Vibrio</taxon>
    </lineage>
</organism>
<name>A0A511QDI1_9VIBR</name>
<evidence type="ECO:0000313" key="2">
    <source>
        <dbReference type="Proteomes" id="UP000321922"/>
    </source>
</evidence>
<reference evidence="1 2" key="1">
    <citation type="submission" date="2019-07" db="EMBL/GenBank/DDBJ databases">
        <title>Whole genome shotgun sequence of Vibrio sagamiensis NBRC 104589.</title>
        <authorList>
            <person name="Hosoyama A."/>
            <person name="Uohara A."/>
            <person name="Ohji S."/>
            <person name="Ichikawa N."/>
        </authorList>
    </citation>
    <scope>NUCLEOTIDE SEQUENCE [LARGE SCALE GENOMIC DNA]</scope>
    <source>
        <strain evidence="1 2">NBRC 104589</strain>
    </source>
</reference>
<sequence length="74" mass="8820">MKTKKYRRNDKNNLLSSRVLLRATVKWHIKKVELKIHRLSRTKKWPTARRISTKKRFTIDDVDSAELFITEGAP</sequence>
<gene>
    <name evidence="1" type="ORF">VSA01S_13580</name>
</gene>
<dbReference type="Proteomes" id="UP000321922">
    <property type="component" value="Unassembled WGS sequence"/>
</dbReference>